<dbReference type="EMBL" id="NMUH01000916">
    <property type="protein sequence ID" value="MQL86641.1"/>
    <property type="molecule type" value="Genomic_DNA"/>
</dbReference>
<feature type="compositionally biased region" description="Acidic residues" evidence="1">
    <location>
        <begin position="289"/>
        <end position="304"/>
    </location>
</feature>
<evidence type="ECO:0000256" key="1">
    <source>
        <dbReference type="SAM" id="MobiDB-lite"/>
    </source>
</evidence>
<feature type="compositionally biased region" description="Low complexity" evidence="1">
    <location>
        <begin position="161"/>
        <end position="174"/>
    </location>
</feature>
<evidence type="ECO:0000313" key="2">
    <source>
        <dbReference type="EMBL" id="MQL86641.1"/>
    </source>
</evidence>
<organism evidence="2 3">
    <name type="scientific">Colocasia esculenta</name>
    <name type="common">Wild taro</name>
    <name type="synonym">Arum esculentum</name>
    <dbReference type="NCBI Taxonomy" id="4460"/>
    <lineage>
        <taxon>Eukaryota</taxon>
        <taxon>Viridiplantae</taxon>
        <taxon>Streptophyta</taxon>
        <taxon>Embryophyta</taxon>
        <taxon>Tracheophyta</taxon>
        <taxon>Spermatophyta</taxon>
        <taxon>Magnoliopsida</taxon>
        <taxon>Liliopsida</taxon>
        <taxon>Araceae</taxon>
        <taxon>Aroideae</taxon>
        <taxon>Colocasieae</taxon>
        <taxon>Colocasia</taxon>
    </lineage>
</organism>
<accession>A0A843UT91</accession>
<feature type="region of interest" description="Disordered" evidence="1">
    <location>
        <begin position="149"/>
        <end position="184"/>
    </location>
</feature>
<proteinExistence type="predicted"/>
<sequence>MASSRAPEGTLFTLEQFQRLSSTKASIYLGKIVDFSQFKGRLSWVEETLAATGWLRLYQISEPTFEGALKAFYLSLQVTAEGLLDCPNSRHKISEVVSMEKQKLGVIGNLGSITKKGLLVNELSAEKRILLSIISNIITPRLVCQQGTTNSQVPPAQPEYQHQQQPEVVGVQPESSSVQPEKDQAIELEQQQPALEVQPSEQQLERSDQELDPQMKEFQHCFAESERLNEYEWATAYPELSAECRKLKLSPAVFLLKGYDNLKKSTFDKWIQRYIIYYQAKDVAHSQGETEDDTYTQEDGNDQE</sequence>
<protein>
    <submittedName>
        <fullName evidence="2">Uncharacterized protein</fullName>
    </submittedName>
</protein>
<dbReference type="Proteomes" id="UP000652761">
    <property type="component" value="Unassembled WGS sequence"/>
</dbReference>
<name>A0A843UT91_COLES</name>
<gene>
    <name evidence="2" type="ORF">Taro_019179</name>
</gene>
<feature type="region of interest" description="Disordered" evidence="1">
    <location>
        <begin position="284"/>
        <end position="304"/>
    </location>
</feature>
<evidence type="ECO:0000313" key="3">
    <source>
        <dbReference type="Proteomes" id="UP000652761"/>
    </source>
</evidence>
<reference evidence="2" key="1">
    <citation type="submission" date="2017-07" db="EMBL/GenBank/DDBJ databases">
        <title>Taro Niue Genome Assembly and Annotation.</title>
        <authorList>
            <person name="Atibalentja N."/>
            <person name="Keating K."/>
            <person name="Fields C.J."/>
        </authorList>
    </citation>
    <scope>NUCLEOTIDE SEQUENCE</scope>
    <source>
        <strain evidence="2">Niue_2</strain>
        <tissue evidence="2">Leaf</tissue>
    </source>
</reference>
<dbReference type="AlphaFoldDB" id="A0A843UT91"/>
<keyword evidence="3" id="KW-1185">Reference proteome</keyword>
<comment type="caution">
    <text evidence="2">The sequence shown here is derived from an EMBL/GenBank/DDBJ whole genome shotgun (WGS) entry which is preliminary data.</text>
</comment>